<evidence type="ECO:0000259" key="10">
    <source>
        <dbReference type="PROSITE" id="PS50011"/>
    </source>
</evidence>
<comment type="catalytic activity">
    <reaction evidence="8">
        <text>L-seryl-[protein] + ATP = O-phospho-L-seryl-[protein] + ADP + H(+)</text>
        <dbReference type="Rhea" id="RHEA:17989"/>
        <dbReference type="Rhea" id="RHEA-COMP:9863"/>
        <dbReference type="Rhea" id="RHEA-COMP:11604"/>
        <dbReference type="ChEBI" id="CHEBI:15378"/>
        <dbReference type="ChEBI" id="CHEBI:29999"/>
        <dbReference type="ChEBI" id="CHEBI:30616"/>
        <dbReference type="ChEBI" id="CHEBI:83421"/>
        <dbReference type="ChEBI" id="CHEBI:456216"/>
        <dbReference type="EC" id="2.7.11.1"/>
    </reaction>
</comment>
<dbReference type="InterPro" id="IPR000719">
    <property type="entry name" value="Prot_kinase_dom"/>
</dbReference>
<dbReference type="Proteomes" id="UP000324897">
    <property type="component" value="Unassembled WGS sequence"/>
</dbReference>
<dbReference type="PROSITE" id="PS00107">
    <property type="entry name" value="PROTEIN_KINASE_ATP"/>
    <property type="match status" value="1"/>
</dbReference>
<dbReference type="PANTHER" id="PTHR45707">
    <property type="entry name" value="C2 CALCIUM/LIPID-BINDING PLANT PHOSPHORIBOSYLTRANSFERASE FAMILY PROTEIN"/>
    <property type="match status" value="1"/>
</dbReference>
<dbReference type="EC" id="2.7.11.1" evidence="1"/>
<dbReference type="PANTHER" id="PTHR45707:SF71">
    <property type="entry name" value="PROTEIN KINASE DOMAIN-CONTAINING PROTEIN"/>
    <property type="match status" value="1"/>
</dbReference>
<dbReference type="EMBL" id="RWGY01000051">
    <property type="protein sequence ID" value="TVU06255.1"/>
    <property type="molecule type" value="Genomic_DNA"/>
</dbReference>
<evidence type="ECO:0000256" key="6">
    <source>
        <dbReference type="ARBA" id="ARBA00022840"/>
    </source>
</evidence>
<reference evidence="11 12" key="1">
    <citation type="journal article" date="2019" name="Sci. Rep.">
        <title>A high-quality genome of Eragrostis curvula grass provides insights into Poaceae evolution and supports new strategies to enhance forage quality.</title>
        <authorList>
            <person name="Carballo J."/>
            <person name="Santos B.A.C.M."/>
            <person name="Zappacosta D."/>
            <person name="Garbus I."/>
            <person name="Selva J.P."/>
            <person name="Gallo C.A."/>
            <person name="Diaz A."/>
            <person name="Albertini E."/>
            <person name="Caccamo M."/>
            <person name="Echenique V."/>
        </authorList>
    </citation>
    <scope>NUCLEOTIDE SEQUENCE [LARGE SCALE GENOMIC DNA]</scope>
    <source>
        <strain evidence="12">cv. Victoria</strain>
        <tissue evidence="11">Leaf</tissue>
    </source>
</reference>
<organism evidence="11 12">
    <name type="scientific">Eragrostis curvula</name>
    <name type="common">weeping love grass</name>
    <dbReference type="NCBI Taxonomy" id="38414"/>
    <lineage>
        <taxon>Eukaryota</taxon>
        <taxon>Viridiplantae</taxon>
        <taxon>Streptophyta</taxon>
        <taxon>Embryophyta</taxon>
        <taxon>Tracheophyta</taxon>
        <taxon>Spermatophyta</taxon>
        <taxon>Magnoliopsida</taxon>
        <taxon>Liliopsida</taxon>
        <taxon>Poales</taxon>
        <taxon>Poaceae</taxon>
        <taxon>PACMAD clade</taxon>
        <taxon>Chloridoideae</taxon>
        <taxon>Eragrostideae</taxon>
        <taxon>Eragrostidinae</taxon>
        <taxon>Eragrostis</taxon>
    </lineage>
</organism>
<gene>
    <name evidence="11" type="ORF">EJB05_49457</name>
</gene>
<keyword evidence="3" id="KW-0808">Transferase</keyword>
<dbReference type="InterPro" id="IPR017441">
    <property type="entry name" value="Protein_kinase_ATP_BS"/>
</dbReference>
<evidence type="ECO:0000256" key="1">
    <source>
        <dbReference type="ARBA" id="ARBA00012513"/>
    </source>
</evidence>
<keyword evidence="4 9" id="KW-0547">Nucleotide-binding</keyword>
<dbReference type="OrthoDB" id="679259at2759"/>
<proteinExistence type="predicted"/>
<feature type="binding site" evidence="9">
    <location>
        <position position="59"/>
    </location>
    <ligand>
        <name>ATP</name>
        <dbReference type="ChEBI" id="CHEBI:30616"/>
    </ligand>
</feature>
<comment type="caution">
    <text evidence="11">The sequence shown here is derived from an EMBL/GenBank/DDBJ whole genome shotgun (WGS) entry which is preliminary data.</text>
</comment>
<evidence type="ECO:0000256" key="7">
    <source>
        <dbReference type="ARBA" id="ARBA00047899"/>
    </source>
</evidence>
<dbReference type="FunFam" id="3.30.200.20:FF:000465">
    <property type="entry name" value="Cysteine-rich receptor-like protein kinase 6"/>
    <property type="match status" value="1"/>
</dbReference>
<evidence type="ECO:0000256" key="8">
    <source>
        <dbReference type="ARBA" id="ARBA00048679"/>
    </source>
</evidence>
<evidence type="ECO:0000313" key="12">
    <source>
        <dbReference type="Proteomes" id="UP000324897"/>
    </source>
</evidence>
<dbReference type="AlphaFoldDB" id="A0A5J9T4F6"/>
<protein>
    <recommendedName>
        <fullName evidence="1">non-specific serine/threonine protein kinase</fullName>
        <ecNumber evidence="1">2.7.11.1</ecNumber>
    </recommendedName>
</protein>
<dbReference type="PROSITE" id="PS50011">
    <property type="entry name" value="PROTEIN_KINASE_DOM"/>
    <property type="match status" value="1"/>
</dbReference>
<dbReference type="Gramene" id="TVU06255">
    <property type="protein sequence ID" value="TVU06255"/>
    <property type="gene ID" value="EJB05_49457"/>
</dbReference>
<evidence type="ECO:0000313" key="11">
    <source>
        <dbReference type="EMBL" id="TVU06255.1"/>
    </source>
</evidence>
<evidence type="ECO:0000256" key="4">
    <source>
        <dbReference type="ARBA" id="ARBA00022741"/>
    </source>
</evidence>
<comment type="catalytic activity">
    <reaction evidence="7">
        <text>L-threonyl-[protein] + ATP = O-phospho-L-threonyl-[protein] + ADP + H(+)</text>
        <dbReference type="Rhea" id="RHEA:46608"/>
        <dbReference type="Rhea" id="RHEA-COMP:11060"/>
        <dbReference type="Rhea" id="RHEA-COMP:11605"/>
        <dbReference type="ChEBI" id="CHEBI:15378"/>
        <dbReference type="ChEBI" id="CHEBI:30013"/>
        <dbReference type="ChEBI" id="CHEBI:30616"/>
        <dbReference type="ChEBI" id="CHEBI:61977"/>
        <dbReference type="ChEBI" id="CHEBI:456216"/>
        <dbReference type="EC" id="2.7.11.1"/>
    </reaction>
</comment>
<feature type="domain" description="Protein kinase" evidence="10">
    <location>
        <begin position="30"/>
        <end position="312"/>
    </location>
</feature>
<dbReference type="Pfam" id="PF00069">
    <property type="entry name" value="Pkinase"/>
    <property type="match status" value="1"/>
</dbReference>
<evidence type="ECO:0000256" key="9">
    <source>
        <dbReference type="PROSITE-ProRule" id="PRU10141"/>
    </source>
</evidence>
<keyword evidence="2" id="KW-0723">Serine/threonine-protein kinase</keyword>
<keyword evidence="6 9" id="KW-0067">ATP-binding</keyword>
<dbReference type="InterPro" id="IPR008271">
    <property type="entry name" value="Ser/Thr_kinase_AS"/>
</dbReference>
<evidence type="ECO:0000256" key="3">
    <source>
        <dbReference type="ARBA" id="ARBA00022679"/>
    </source>
</evidence>
<dbReference type="SMART" id="SM00220">
    <property type="entry name" value="S_TKc"/>
    <property type="match status" value="1"/>
</dbReference>
<dbReference type="InterPro" id="IPR011009">
    <property type="entry name" value="Kinase-like_dom_sf"/>
</dbReference>
<evidence type="ECO:0000256" key="5">
    <source>
        <dbReference type="ARBA" id="ARBA00022777"/>
    </source>
</evidence>
<keyword evidence="5" id="KW-0418">Kinase</keyword>
<accession>A0A5J9T4F6</accession>
<dbReference type="SUPFAM" id="SSF56112">
    <property type="entry name" value="Protein kinase-like (PK-like)"/>
    <property type="match status" value="1"/>
</dbReference>
<dbReference type="GO" id="GO:0005524">
    <property type="term" value="F:ATP binding"/>
    <property type="evidence" value="ECO:0007669"/>
    <property type="project" value="UniProtKB-UniRule"/>
</dbReference>
<dbReference type="PROSITE" id="PS00108">
    <property type="entry name" value="PROTEIN_KINASE_ST"/>
    <property type="match status" value="1"/>
</dbReference>
<dbReference type="Gene3D" id="1.10.510.10">
    <property type="entry name" value="Transferase(Phosphotransferase) domain 1"/>
    <property type="match status" value="1"/>
</dbReference>
<dbReference type="GO" id="GO:0004674">
    <property type="term" value="F:protein serine/threonine kinase activity"/>
    <property type="evidence" value="ECO:0007669"/>
    <property type="project" value="UniProtKB-KW"/>
</dbReference>
<dbReference type="Gene3D" id="3.30.200.20">
    <property type="entry name" value="Phosphorylase Kinase, domain 1"/>
    <property type="match status" value="1"/>
</dbReference>
<dbReference type="FunFam" id="1.10.510.10:FF:001023">
    <property type="entry name" value="Os07g0541700 protein"/>
    <property type="match status" value="1"/>
</dbReference>
<keyword evidence="12" id="KW-1185">Reference proteome</keyword>
<sequence length="602" mass="68243">MDMNEHWSHHHASTTENLEFDYLRTITENFSETRIIGSGGFGTVYKGEKDNGEFVAVKKLNDRTRVAIDDRPFLYEVKHMMDISHPNIVRLEGYCYHVDRKLISHNGNDVFADIEYRMLCFEYLPNGSLEGYLKDKSRIPDWNERYKIIMGICEGLLYLHEDRHILHLDLKPANVLLDEDMIPKIADFGQSRLCLDEGNTHTINIAGTIGYMAPEYVESGKLTKEVDVYSLGIIIMQIVAGEMKYPRNDPLQLSEVIRGIWKGRLETTSRGTEEYKQVEKCIDVALKCMQVKAEERPNIKQIIENMKPHPESCVIPIDPRPPAVMYRRPTPPDRYIPIQRPDVISRRRGRPTWRGNCKISRIRMCTIAIAIILAIPVAVLGFLRDLSITVEDASLTKFSLTTSPAPMLDYNISVTLRIYNPNWVMSIKSTGPLEAVYSLDGKRFDRVQVVEADNPNWVVMSTKKTEPFETIYSFDGGHFDGMELVEADNLPAQRSRIYSIQLFPDNRSVALGSAGMSNYMKQKKRGVFEVSVALVGQVTSTGRLTKCKLVATCPLKLHLAPPVGMTAPPFPKVKCSLANGCSKCGCKGVRAFPWRSGLFVRR</sequence>
<evidence type="ECO:0000256" key="2">
    <source>
        <dbReference type="ARBA" id="ARBA00022527"/>
    </source>
</evidence>
<name>A0A5J9T4F6_9POAL</name>